<dbReference type="PANTHER" id="PTHR10587">
    <property type="entry name" value="GLYCOSYL TRANSFERASE-RELATED"/>
    <property type="match status" value="1"/>
</dbReference>
<dbReference type="GO" id="GO:0016810">
    <property type="term" value="F:hydrolase activity, acting on carbon-nitrogen (but not peptide) bonds"/>
    <property type="evidence" value="ECO:0007669"/>
    <property type="project" value="InterPro"/>
</dbReference>
<dbReference type="PROSITE" id="PS51677">
    <property type="entry name" value="NODB"/>
    <property type="match status" value="1"/>
</dbReference>
<comment type="caution">
    <text evidence="3">The sequence shown here is derived from an EMBL/GenBank/DDBJ whole genome shotgun (WGS) entry which is preliminary data.</text>
</comment>
<dbReference type="PANTHER" id="PTHR10587:SF78">
    <property type="entry name" value="PEPTIDOGLYCAN-N-ACETYLMURAMIC ACID DEACETYLASE PDAA"/>
    <property type="match status" value="1"/>
</dbReference>
<dbReference type="InterPro" id="IPR014235">
    <property type="entry name" value="Spore_PdaA"/>
</dbReference>
<dbReference type="CDD" id="cd10948">
    <property type="entry name" value="CE4_BsPdaA_like"/>
    <property type="match status" value="1"/>
</dbReference>
<dbReference type="InterPro" id="IPR002509">
    <property type="entry name" value="NODB_dom"/>
</dbReference>
<dbReference type="GO" id="GO:0016020">
    <property type="term" value="C:membrane"/>
    <property type="evidence" value="ECO:0007669"/>
    <property type="project" value="TreeGrafter"/>
</dbReference>
<sequence length="261" mass="29687">MKKKAMLTVLVCLICSLGSPAFAESYNWGFNKGKNELPADAGKNFNEMLPKYEAIYKGDTTKKDIYLTFDNGYENGYTAQILDVLKKHKAPGAFFVTGHYLKTAPELVVRMANEGHIVGNHSWNHPDMTSVTDDVIRTELERVKKATEKLTGQKEMNYLRPPRGVFNERTMEVAKKEGYYHIFWSLAYKDWIVDQQKGAAFAHDEVLKQIHPGAILLLHTVSKDNADALDSILTDLEKRGYTFSSLDNLMIEKQLPSRMLY</sequence>
<feature type="chain" id="PRO_5007139413" evidence="1">
    <location>
        <begin position="24"/>
        <end position="261"/>
    </location>
</feature>
<dbReference type="NCBIfam" id="TIGR02884">
    <property type="entry name" value="spore_pdaA"/>
    <property type="match status" value="1"/>
</dbReference>
<dbReference type="RefSeq" id="WP_061143635.1">
    <property type="nucleotide sequence ID" value="NZ_LNNH01000039.1"/>
</dbReference>
<dbReference type="Proteomes" id="UP000064189">
    <property type="component" value="Unassembled WGS sequence"/>
</dbReference>
<name>A0A109MUM8_9BACI</name>
<gene>
    <name evidence="3" type="ORF">AS888_08360</name>
</gene>
<evidence type="ECO:0000259" key="2">
    <source>
        <dbReference type="PROSITE" id="PS51677"/>
    </source>
</evidence>
<keyword evidence="4" id="KW-1185">Reference proteome</keyword>
<dbReference type="AlphaFoldDB" id="A0A109MUM8"/>
<dbReference type="SUPFAM" id="SSF88713">
    <property type="entry name" value="Glycoside hydrolase/deacetylase"/>
    <property type="match status" value="1"/>
</dbReference>
<dbReference type="GO" id="GO:0005975">
    <property type="term" value="P:carbohydrate metabolic process"/>
    <property type="evidence" value="ECO:0007669"/>
    <property type="project" value="InterPro"/>
</dbReference>
<dbReference type="InterPro" id="IPR011330">
    <property type="entry name" value="Glyco_hydro/deAcase_b/a-brl"/>
</dbReference>
<accession>A0A109MUM8</accession>
<proteinExistence type="predicted"/>
<evidence type="ECO:0000313" key="3">
    <source>
        <dbReference type="EMBL" id="KWW15547.1"/>
    </source>
</evidence>
<evidence type="ECO:0000313" key="4">
    <source>
        <dbReference type="Proteomes" id="UP000064189"/>
    </source>
</evidence>
<evidence type="ECO:0000256" key="1">
    <source>
        <dbReference type="SAM" id="SignalP"/>
    </source>
</evidence>
<feature type="signal peptide" evidence="1">
    <location>
        <begin position="1"/>
        <end position="23"/>
    </location>
</feature>
<keyword evidence="1" id="KW-0732">Signal</keyword>
<feature type="domain" description="NodB homology" evidence="2">
    <location>
        <begin position="63"/>
        <end position="244"/>
    </location>
</feature>
<organism evidence="3 4">
    <name type="scientific">Peribacillus simplex</name>
    <dbReference type="NCBI Taxonomy" id="1478"/>
    <lineage>
        <taxon>Bacteria</taxon>
        <taxon>Bacillati</taxon>
        <taxon>Bacillota</taxon>
        <taxon>Bacilli</taxon>
        <taxon>Bacillales</taxon>
        <taxon>Bacillaceae</taxon>
        <taxon>Peribacillus</taxon>
    </lineage>
</organism>
<dbReference type="Pfam" id="PF01522">
    <property type="entry name" value="Polysacc_deac_1"/>
    <property type="match status" value="1"/>
</dbReference>
<reference evidence="3 4" key="1">
    <citation type="submission" date="2015-11" db="EMBL/GenBank/DDBJ databases">
        <title>Genome Sequence of Bacillus simplex strain VanAntwerpen2.</title>
        <authorList>
            <person name="Couger M.B."/>
        </authorList>
    </citation>
    <scope>NUCLEOTIDE SEQUENCE [LARGE SCALE GENOMIC DNA]</scope>
    <source>
        <strain evidence="3 4">VanAntwerpen02</strain>
    </source>
</reference>
<dbReference type="EMBL" id="LNNH01000039">
    <property type="protein sequence ID" value="KWW15547.1"/>
    <property type="molecule type" value="Genomic_DNA"/>
</dbReference>
<dbReference type="InterPro" id="IPR050248">
    <property type="entry name" value="Polysacc_deacetylase_ArnD"/>
</dbReference>
<protein>
    <submittedName>
        <fullName evidence="3">Polysaccharide deacetylase</fullName>
    </submittedName>
</protein>
<dbReference type="Gene3D" id="3.20.20.370">
    <property type="entry name" value="Glycoside hydrolase/deacetylase"/>
    <property type="match status" value="1"/>
</dbReference>